<dbReference type="GO" id="GO:0005634">
    <property type="term" value="C:nucleus"/>
    <property type="evidence" value="ECO:0007669"/>
    <property type="project" value="UniProtKB-SubCell"/>
</dbReference>
<name>A0A1V9Z3S8_ACHHY</name>
<comment type="similarity">
    <text evidence="2">Belongs to the importin beta family.</text>
</comment>
<sequence>MEESVVQAVEAMYASNSAADHRTAADKFLRSFQSGDAAFATCYSLLSRPTIPSMRLSVHYVHAFCAQTISHMTLTTSERDSLPALFQIHGERDIVRLLGTALVRNMDSTQGLDWLLLGAWDDSVRLSLLTLAAKDGIAYREAPKVIVWLGQTNVANTDSLRCLAEWTATLDDDTRNPDLLVPNPVANAALQVLRQGMDDATEVFDAAVDVVVEIIRAFPSAERDIAVIQWLLPQLMGLKPLFAEAAAYENTDCCMGLTRVFTEMAETYLNLILSDSPMNQTAVVDLLLDCMAYPEAESTWLDKAGSLVTTSVVVAEITMPFWFSFCDALIGTRDPTAKARLLGTFAPCLTRLSLICMQNMCFREGFRELPMDKKQDFKNFRADLGDILRDCCHLLGAELVLQHCVQGLQTIFQGQDTPENQWEAIEAHLYSFRSIARKVELQIQARSNFDETPLHNIFAFLPQFPDHPAIKYTSCLIISRYAEWLGTSATSYLPSMLQFVDGTIQQCLKRKDYQEWQVPTAVSAGLRSLCIDCWKHVGRDLIDYYVRLEASDALVVEDQVILLEVRGLDVLSAHGPQGICKGVSIGDRQLMVPAMQTLVGPIAQRMTDTLAREHPSANGVLKDLLRLMCIYDHITVSMVDGVHPLVALTEQLFPLFQQVRAPAQRGLKIPQTLRVYGHNAEVVERCCRCFKRMLRVPQMKVVVPALAELLVARYEVHPQSSYLYCASMLLKNFANDADCAPIFEQLLVALSRKTFALLQASMVEHPDVVEEFFYLMERYLRCLPLQTVALLPSVLQCAVAGLAMQHNDANKGVLSCLQILLQQMAHVHSDPAFQPYFTTVDDWLQAQGLHLVHALLRGIMGHLSGSRVDADHGSCAGVLLCLAQLHGSRFQEWLSAVLGGMDTGPKLRPEDKSQFRDALLAAVDENVFRRTIRHFAKLCKQCNVYV</sequence>
<dbReference type="PANTHER" id="PTHR12363:SF33">
    <property type="entry name" value="IMPORTIN-13"/>
    <property type="match status" value="1"/>
</dbReference>
<dbReference type="Pfam" id="PF24138">
    <property type="entry name" value="TPR_TNPO3_IPO13_2nd"/>
    <property type="match status" value="1"/>
</dbReference>
<dbReference type="InterPro" id="IPR011989">
    <property type="entry name" value="ARM-like"/>
</dbReference>
<reference evidence="5 6" key="1">
    <citation type="journal article" date="2014" name="Genome Biol. Evol.">
        <title>The secreted proteins of Achlya hypogyna and Thraustotheca clavata identify the ancestral oomycete secretome and reveal gene acquisitions by horizontal gene transfer.</title>
        <authorList>
            <person name="Misner I."/>
            <person name="Blouin N."/>
            <person name="Leonard G."/>
            <person name="Richards T.A."/>
            <person name="Lane C.E."/>
        </authorList>
    </citation>
    <scope>NUCLEOTIDE SEQUENCE [LARGE SCALE GENOMIC DNA]</scope>
    <source>
        <strain evidence="5 6">ATCC 48635</strain>
    </source>
</reference>
<gene>
    <name evidence="5" type="ORF">ACHHYP_03369</name>
</gene>
<evidence type="ECO:0000313" key="6">
    <source>
        <dbReference type="Proteomes" id="UP000243579"/>
    </source>
</evidence>
<dbReference type="STRING" id="1202772.A0A1V9Z3S8"/>
<keyword evidence="6" id="KW-1185">Reference proteome</keyword>
<dbReference type="SUPFAM" id="SSF48371">
    <property type="entry name" value="ARM repeat"/>
    <property type="match status" value="1"/>
</dbReference>
<evidence type="ECO:0000256" key="1">
    <source>
        <dbReference type="ARBA" id="ARBA00004123"/>
    </source>
</evidence>
<dbReference type="Pfam" id="PF24139">
    <property type="entry name" value="TPR_TNPO3_IPO13_4th"/>
    <property type="match status" value="1"/>
</dbReference>
<dbReference type="InterPro" id="IPR016024">
    <property type="entry name" value="ARM-type_fold"/>
</dbReference>
<organism evidence="5 6">
    <name type="scientific">Achlya hypogyna</name>
    <name type="common">Oomycete</name>
    <name type="synonym">Protoachlya hypogyna</name>
    <dbReference type="NCBI Taxonomy" id="1202772"/>
    <lineage>
        <taxon>Eukaryota</taxon>
        <taxon>Sar</taxon>
        <taxon>Stramenopiles</taxon>
        <taxon>Oomycota</taxon>
        <taxon>Saprolegniomycetes</taxon>
        <taxon>Saprolegniales</taxon>
        <taxon>Achlyaceae</taxon>
        <taxon>Achlya</taxon>
    </lineage>
</organism>
<evidence type="ECO:0008006" key="7">
    <source>
        <dbReference type="Google" id="ProtNLM"/>
    </source>
</evidence>
<dbReference type="OrthoDB" id="435593at2759"/>
<dbReference type="PANTHER" id="PTHR12363">
    <property type="entry name" value="TRANSPORTIN 3 AND IMPORTIN 13"/>
    <property type="match status" value="1"/>
</dbReference>
<dbReference type="AlphaFoldDB" id="A0A1V9Z3S8"/>
<dbReference type="EMBL" id="JNBR01000450">
    <property type="protein sequence ID" value="OQR92654.1"/>
    <property type="molecule type" value="Genomic_DNA"/>
</dbReference>
<dbReference type="InterPro" id="IPR058537">
    <property type="entry name" value="TPR_TNPO3_IPO13_4th"/>
</dbReference>
<dbReference type="InterPro" id="IPR057941">
    <property type="entry name" value="TPR_TNPO3_IPO13_2nd"/>
</dbReference>
<accession>A0A1V9Z3S8</accession>
<evidence type="ECO:0000256" key="4">
    <source>
        <dbReference type="ARBA" id="ARBA00023242"/>
    </source>
</evidence>
<comment type="caution">
    <text evidence="5">The sequence shown here is derived from an EMBL/GenBank/DDBJ whole genome shotgun (WGS) entry which is preliminary data.</text>
</comment>
<dbReference type="Proteomes" id="UP000243579">
    <property type="component" value="Unassembled WGS sequence"/>
</dbReference>
<evidence type="ECO:0000256" key="3">
    <source>
        <dbReference type="ARBA" id="ARBA00022448"/>
    </source>
</evidence>
<dbReference type="GO" id="GO:0005737">
    <property type="term" value="C:cytoplasm"/>
    <property type="evidence" value="ECO:0007669"/>
    <property type="project" value="TreeGrafter"/>
</dbReference>
<dbReference type="InterPro" id="IPR051345">
    <property type="entry name" value="Importin_beta-like_NTR"/>
</dbReference>
<dbReference type="GO" id="GO:0006606">
    <property type="term" value="P:protein import into nucleus"/>
    <property type="evidence" value="ECO:0007669"/>
    <property type="project" value="TreeGrafter"/>
</dbReference>
<dbReference type="Gene3D" id="1.25.10.10">
    <property type="entry name" value="Leucine-rich Repeat Variant"/>
    <property type="match status" value="2"/>
</dbReference>
<comment type="subcellular location">
    <subcellularLocation>
        <location evidence="1">Nucleus</location>
    </subcellularLocation>
</comment>
<evidence type="ECO:0000256" key="2">
    <source>
        <dbReference type="ARBA" id="ARBA00007991"/>
    </source>
</evidence>
<proteinExistence type="inferred from homology"/>
<keyword evidence="4" id="KW-0539">Nucleus</keyword>
<evidence type="ECO:0000313" key="5">
    <source>
        <dbReference type="EMBL" id="OQR92654.1"/>
    </source>
</evidence>
<keyword evidence="3" id="KW-0813">Transport</keyword>
<protein>
    <recommendedName>
        <fullName evidence="7">Exportin-1/Importin-beta-like domain-containing protein</fullName>
    </recommendedName>
</protein>